<feature type="domain" description="Aldehyde dehydrogenase" evidence="2">
    <location>
        <begin position="22"/>
        <end position="98"/>
    </location>
</feature>
<dbReference type="EMBL" id="VICG01000011">
    <property type="protein sequence ID" value="KAA8567391.1"/>
    <property type="molecule type" value="Genomic_DNA"/>
</dbReference>
<gene>
    <name evidence="3" type="ORF">EYC84_010410</name>
</gene>
<organism evidence="3 4">
    <name type="scientific">Monilinia fructicola</name>
    <name type="common">Brown rot fungus</name>
    <name type="synonym">Ciboria fructicola</name>
    <dbReference type="NCBI Taxonomy" id="38448"/>
    <lineage>
        <taxon>Eukaryota</taxon>
        <taxon>Fungi</taxon>
        <taxon>Dikarya</taxon>
        <taxon>Ascomycota</taxon>
        <taxon>Pezizomycotina</taxon>
        <taxon>Leotiomycetes</taxon>
        <taxon>Helotiales</taxon>
        <taxon>Sclerotiniaceae</taxon>
        <taxon>Monilinia</taxon>
    </lineage>
</organism>
<protein>
    <recommendedName>
        <fullName evidence="2">Aldehyde dehydrogenase domain-containing protein</fullName>
    </recommendedName>
</protein>
<accession>A0A5M9JDP9</accession>
<feature type="domain" description="Aldehyde dehydrogenase" evidence="2">
    <location>
        <begin position="288"/>
        <end position="443"/>
    </location>
</feature>
<dbReference type="GO" id="GO:0009450">
    <property type="term" value="P:gamma-aminobutyric acid catabolic process"/>
    <property type="evidence" value="ECO:0007669"/>
    <property type="project" value="TreeGrafter"/>
</dbReference>
<dbReference type="PANTHER" id="PTHR43353:SF2">
    <property type="entry name" value="ALDEHYDE DEHYDROGENASE FAMILY PROTEIN (AFU_ORTHOLOGUE AFUA_8G05520)"/>
    <property type="match status" value="1"/>
</dbReference>
<dbReference type="AlphaFoldDB" id="A0A5M9JDP9"/>
<dbReference type="VEuPathDB" id="FungiDB:MFRU_040g00730"/>
<keyword evidence="4" id="KW-1185">Reference proteome</keyword>
<dbReference type="Proteomes" id="UP000322873">
    <property type="component" value="Unassembled WGS sequence"/>
</dbReference>
<dbReference type="InterPro" id="IPR016163">
    <property type="entry name" value="Ald_DH_C"/>
</dbReference>
<dbReference type="InterPro" id="IPR016162">
    <property type="entry name" value="Ald_DH_N"/>
</dbReference>
<evidence type="ECO:0000259" key="2">
    <source>
        <dbReference type="Pfam" id="PF00171"/>
    </source>
</evidence>
<evidence type="ECO:0000256" key="1">
    <source>
        <dbReference type="ARBA" id="ARBA00023002"/>
    </source>
</evidence>
<dbReference type="GO" id="GO:0004777">
    <property type="term" value="F:succinate-semialdehyde dehydrogenase (NAD+) activity"/>
    <property type="evidence" value="ECO:0007669"/>
    <property type="project" value="TreeGrafter"/>
</dbReference>
<dbReference type="InterPro" id="IPR016161">
    <property type="entry name" value="Ald_DH/histidinol_DH"/>
</dbReference>
<feature type="domain" description="Aldehyde dehydrogenase" evidence="2">
    <location>
        <begin position="100"/>
        <end position="266"/>
    </location>
</feature>
<name>A0A5M9JDP9_MONFR</name>
<proteinExistence type="predicted"/>
<evidence type="ECO:0000313" key="4">
    <source>
        <dbReference type="Proteomes" id="UP000322873"/>
    </source>
</evidence>
<sequence length="447" mass="47269">MTASNPELVIPLIIGGKEDNGSSTFDVVSATTGKVCWKAASASSEDAIRAVEAAKKAFPSWSKVKPREKQKILFKTADILESRSTEYGNIMQMEMGGAASPVHGFILPTGEGHSAMIWKEPYGVILGIGPFNAPFALGMRAAATAIATGNTTVLKGSELTPKCYWALGKVFHDAGLPAGVLNIIYVKSADGAAVTNTIIRHPAVRKINFTGSTDVGSKIARTCGENLKPCLMELGGKNSAIVCADADLQKAATECIIGGLVNSGQIFLGGFEATFSAIASSTPDPSHVVNAASRSRLQEVVAKALSEGASSLLGDTEQLKPKETDGTSPVVFTPMIIGDIKEDMPLWRDENFGPVVAYMIAKSDEEAIDMANDTEYGLSAAVFTQDLRKGFTIAKQLESGAVHINSMSVRDEPALPMGGVKKSGWGRFNTVLGMEEFLVAKSVTWDD</sequence>
<dbReference type="InterPro" id="IPR015590">
    <property type="entry name" value="Aldehyde_DH_dom"/>
</dbReference>
<dbReference type="Gene3D" id="3.40.309.10">
    <property type="entry name" value="Aldehyde Dehydrogenase, Chain A, domain 2"/>
    <property type="match status" value="1"/>
</dbReference>
<dbReference type="InterPro" id="IPR050740">
    <property type="entry name" value="Aldehyde_DH_Superfamily"/>
</dbReference>
<comment type="caution">
    <text evidence="3">The sequence shown here is derived from an EMBL/GenBank/DDBJ whole genome shotgun (WGS) entry which is preliminary data.</text>
</comment>
<dbReference type="Pfam" id="PF00171">
    <property type="entry name" value="Aldedh"/>
    <property type="match status" value="3"/>
</dbReference>
<dbReference type="SUPFAM" id="SSF53720">
    <property type="entry name" value="ALDH-like"/>
    <property type="match status" value="1"/>
</dbReference>
<evidence type="ECO:0000313" key="3">
    <source>
        <dbReference type="EMBL" id="KAA8567391.1"/>
    </source>
</evidence>
<keyword evidence="1" id="KW-0560">Oxidoreductase</keyword>
<reference evidence="3 4" key="1">
    <citation type="submission" date="2019-06" db="EMBL/GenBank/DDBJ databases">
        <title>Genome Sequence of the Brown Rot Fungal Pathogen Monilinia fructicola.</title>
        <authorList>
            <person name="De Miccolis Angelini R.M."/>
            <person name="Landi L."/>
            <person name="Abate D."/>
            <person name="Pollastro S."/>
            <person name="Romanazzi G."/>
            <person name="Faretra F."/>
        </authorList>
    </citation>
    <scope>NUCLEOTIDE SEQUENCE [LARGE SCALE GENOMIC DNA]</scope>
    <source>
        <strain evidence="3 4">Mfrc123</strain>
    </source>
</reference>
<dbReference type="PANTHER" id="PTHR43353">
    <property type="entry name" value="SUCCINATE-SEMIALDEHYDE DEHYDROGENASE, MITOCHONDRIAL"/>
    <property type="match status" value="1"/>
</dbReference>
<dbReference type="Gene3D" id="3.40.605.10">
    <property type="entry name" value="Aldehyde Dehydrogenase, Chain A, domain 1"/>
    <property type="match status" value="3"/>
</dbReference>